<evidence type="ECO:0000313" key="4">
    <source>
        <dbReference type="Proteomes" id="UP000314980"/>
    </source>
</evidence>
<feature type="region of interest" description="Disordered" evidence="1">
    <location>
        <begin position="154"/>
        <end position="186"/>
    </location>
</feature>
<feature type="chain" id="PRO_5021499120" evidence="2">
    <location>
        <begin position="23"/>
        <end position="505"/>
    </location>
</feature>
<feature type="compositionally biased region" description="Polar residues" evidence="1">
    <location>
        <begin position="382"/>
        <end position="391"/>
    </location>
</feature>
<reference evidence="4" key="1">
    <citation type="submission" date="2015-09" db="EMBL/GenBank/DDBJ databases">
        <authorList>
            <person name="Sai Rama Sridatta P."/>
        </authorList>
    </citation>
    <scope>NUCLEOTIDE SEQUENCE [LARGE SCALE GENOMIC DNA]</scope>
</reference>
<feature type="compositionally biased region" description="Polar residues" evidence="1">
    <location>
        <begin position="470"/>
        <end position="480"/>
    </location>
</feature>
<dbReference type="Ensembl" id="ENSLCAT00010041269.1">
    <property type="protein sequence ID" value="ENSLCAP00010040316.1"/>
    <property type="gene ID" value="ENSLCAG00010018712.1"/>
</dbReference>
<dbReference type="GeneTree" id="ENSGT00940000156444"/>
<organism evidence="3 4">
    <name type="scientific">Lates calcarifer</name>
    <name type="common">Barramundi</name>
    <name type="synonym">Holocentrus calcarifer</name>
    <dbReference type="NCBI Taxonomy" id="8187"/>
    <lineage>
        <taxon>Eukaryota</taxon>
        <taxon>Metazoa</taxon>
        <taxon>Chordata</taxon>
        <taxon>Craniata</taxon>
        <taxon>Vertebrata</taxon>
        <taxon>Euteleostomi</taxon>
        <taxon>Actinopterygii</taxon>
        <taxon>Neopterygii</taxon>
        <taxon>Teleostei</taxon>
        <taxon>Neoteleostei</taxon>
        <taxon>Acanthomorphata</taxon>
        <taxon>Carangaria</taxon>
        <taxon>Carangaria incertae sedis</taxon>
        <taxon>Centropomidae</taxon>
        <taxon>Lates</taxon>
    </lineage>
</organism>
<gene>
    <name evidence="3" type="primary">MPP4</name>
</gene>
<dbReference type="AlphaFoldDB" id="A0A4W6EQW5"/>
<evidence type="ECO:0000313" key="3">
    <source>
        <dbReference type="Ensembl" id="ENSLCAP00010040316.1"/>
    </source>
</evidence>
<evidence type="ECO:0000256" key="2">
    <source>
        <dbReference type="SAM" id="SignalP"/>
    </source>
</evidence>
<reference evidence="3" key="3">
    <citation type="submission" date="2025-09" db="UniProtKB">
        <authorList>
            <consortium name="Ensembl"/>
        </authorList>
    </citation>
    <scope>IDENTIFICATION</scope>
</reference>
<accession>A0A4W6EQW5</accession>
<proteinExistence type="predicted"/>
<dbReference type="Proteomes" id="UP000314980">
    <property type="component" value="Unassembled WGS sequence"/>
</dbReference>
<feature type="signal peptide" evidence="2">
    <location>
        <begin position="1"/>
        <end position="22"/>
    </location>
</feature>
<reference evidence="3" key="2">
    <citation type="submission" date="2025-08" db="UniProtKB">
        <authorList>
            <consortium name="Ensembl"/>
        </authorList>
    </citation>
    <scope>IDENTIFICATION</scope>
</reference>
<evidence type="ECO:0000256" key="1">
    <source>
        <dbReference type="SAM" id="MobiDB-lite"/>
    </source>
</evidence>
<sequence>MLFFNTWTCFCQALLSSHDSVAQSDYGPVLPPLPNELPEDEEAMRIVCLVKNNQPLNGGERRASIGDGVGVIRSHWSSLRRLTLERLIPARRAWSGEELSVTECEARLLPIPRGDQSRPFLPRYQSTGSCCLCPQTTELWKKGLNQSAPSVFSPTTCTGSFSEKPKPNGGDGVSVGGSSDDYAYPPPPVPAYNLSLPNSPILYKKGATGGHSRNIPTPGRAPSCPGMSPLRAQTAPSSPAAPRSTCQQGVSTLPTPGRQTGPHKREELLNQPFYYPTTPHHDGCQNQPKQTRNEHQRSQRQHAQLPELTKQCSMEELRFTVQTVASSIEHGTQDVRHLGQKMVAATEMITGNVEENAQALNLLAEVVDKLQGLIVAGKHLESSPQNRLKQQTPPPPPPRVSSFSPKMVRKPPTPYPRHRSSSSSSSSCSSSSSSTSPESRVQSPKRMNGSTKRTVVTFGATRRAGGSGTNGQVRLNNGSVSRAPLEDEQHCNNTGCLTGKKKKKK</sequence>
<keyword evidence="2" id="KW-0732">Signal</keyword>
<keyword evidence="4" id="KW-1185">Reference proteome</keyword>
<feature type="compositionally biased region" description="Polar residues" evidence="1">
    <location>
        <begin position="244"/>
        <end position="258"/>
    </location>
</feature>
<protein>
    <submittedName>
        <fullName evidence="3">MAGUK p55 scaffold protein 4</fullName>
    </submittedName>
</protein>
<feature type="region of interest" description="Disordered" evidence="1">
    <location>
        <begin position="203"/>
        <end position="309"/>
    </location>
</feature>
<name>A0A4W6EQW5_LATCA</name>
<feature type="compositionally biased region" description="Low complexity" evidence="1">
    <location>
        <begin position="421"/>
        <end position="436"/>
    </location>
</feature>
<feature type="region of interest" description="Disordered" evidence="1">
    <location>
        <begin position="381"/>
        <end position="505"/>
    </location>
</feature>